<dbReference type="InterPro" id="IPR000644">
    <property type="entry name" value="CBS_dom"/>
</dbReference>
<keyword evidence="2" id="KW-1133">Transmembrane helix</keyword>
<feature type="domain" description="CBS" evidence="3">
    <location>
        <begin position="242"/>
        <end position="298"/>
    </location>
</feature>
<dbReference type="SMART" id="SM00116">
    <property type="entry name" value="CBS"/>
    <property type="match status" value="2"/>
</dbReference>
<proteinExistence type="predicted"/>
<keyword evidence="2" id="KW-0812">Transmembrane</keyword>
<evidence type="ECO:0000256" key="2">
    <source>
        <dbReference type="SAM" id="Phobius"/>
    </source>
</evidence>
<dbReference type="Proteomes" id="UP001251085">
    <property type="component" value="Unassembled WGS sequence"/>
</dbReference>
<comment type="caution">
    <text evidence="4">The sequence shown here is derived from an EMBL/GenBank/DDBJ whole genome shotgun (WGS) entry which is preliminary data.</text>
</comment>
<dbReference type="PROSITE" id="PS51371">
    <property type="entry name" value="CBS"/>
    <property type="match status" value="2"/>
</dbReference>
<feature type="transmembrane region" description="Helical" evidence="2">
    <location>
        <begin position="20"/>
        <end position="40"/>
    </location>
</feature>
<dbReference type="SUPFAM" id="SSF54631">
    <property type="entry name" value="CBS-domain pair"/>
    <property type="match status" value="1"/>
</dbReference>
<evidence type="ECO:0000259" key="3">
    <source>
        <dbReference type="PROSITE" id="PS51371"/>
    </source>
</evidence>
<reference evidence="5" key="1">
    <citation type="submission" date="2023-07" db="EMBL/GenBank/DDBJ databases">
        <title>Characterization of two Paracoccaceae strains isolated from Phycosphere and proposal of Xinfangfangia lacusdiani sp. nov.</title>
        <authorList>
            <person name="Deng Y."/>
            <person name="Zhang Y.Q."/>
        </authorList>
    </citation>
    <scope>NUCLEOTIDE SEQUENCE [LARGE SCALE GENOMIC DNA]</scope>
    <source>
        <strain evidence="5">CPCC 101403</strain>
    </source>
</reference>
<protein>
    <submittedName>
        <fullName evidence="4">HPP family protein</fullName>
    </submittedName>
</protein>
<dbReference type="PANTHER" id="PTHR33741:SF5">
    <property type="entry name" value="TRANSMEMBRANE PROTEIN DDB_G0269096-RELATED"/>
    <property type="match status" value="1"/>
</dbReference>
<gene>
    <name evidence="4" type="ORF">RM190_11390</name>
</gene>
<dbReference type="Gene3D" id="3.10.580.10">
    <property type="entry name" value="CBS-domain"/>
    <property type="match status" value="1"/>
</dbReference>
<keyword evidence="5" id="KW-1185">Reference proteome</keyword>
<evidence type="ECO:0000313" key="5">
    <source>
        <dbReference type="Proteomes" id="UP001251085"/>
    </source>
</evidence>
<evidence type="ECO:0000313" key="4">
    <source>
        <dbReference type="EMBL" id="MDT1062469.1"/>
    </source>
</evidence>
<dbReference type="InterPro" id="IPR058581">
    <property type="entry name" value="TM_HPP"/>
</dbReference>
<feature type="transmembrane region" description="Helical" evidence="2">
    <location>
        <begin position="47"/>
        <end position="65"/>
    </location>
</feature>
<dbReference type="EMBL" id="JAVRQI010000008">
    <property type="protein sequence ID" value="MDT1062469.1"/>
    <property type="molecule type" value="Genomic_DNA"/>
</dbReference>
<sequence>MTHFLRAVGPAVPHASPREAVRAGFGAILGLLAAGLFLLAPSVDIRLGLYLIAPFGATSVLVFAAPNSPLAQPWSAIMGNVVAAFVGIATCMVIADPVIRVSVAVGLAITAMILIRALHPPGGAVAMTAALSPEATLKLGWYFALAPVACGTIALVLVAVVYARLTGRRYPFRQFEEKNAHGTGDLDPIKRIGLSEGELVTILERYNQTMNLGVADLARLIGAAEMVMASHHGAGSTAADIMARDLVSVTSETPLFEVADLFRRHGFTSLPVVRGQDEFLGIIFQIHLIRRVGESSPRRPGGFRTAMARLTGRSSPARAWEIMETRIPRATPQTPIAALLPLMAEGHCEAVPVLEDHRIVGIVTRTDIIAALAHQSAQDQQEQVATQP</sequence>
<dbReference type="CDD" id="cd04600">
    <property type="entry name" value="CBS_pair_HPP_assoc"/>
    <property type="match status" value="1"/>
</dbReference>
<keyword evidence="2" id="KW-0472">Membrane</keyword>
<feature type="transmembrane region" description="Helical" evidence="2">
    <location>
        <begin position="71"/>
        <end position="94"/>
    </location>
</feature>
<keyword evidence="1" id="KW-0129">CBS domain</keyword>
<organism evidence="4 5">
    <name type="scientific">Paracoccus broussonetiae</name>
    <dbReference type="NCBI Taxonomy" id="3075834"/>
    <lineage>
        <taxon>Bacteria</taxon>
        <taxon>Pseudomonadati</taxon>
        <taxon>Pseudomonadota</taxon>
        <taxon>Alphaproteobacteria</taxon>
        <taxon>Rhodobacterales</taxon>
        <taxon>Paracoccaceae</taxon>
        <taxon>Paracoccus</taxon>
    </lineage>
</organism>
<feature type="transmembrane region" description="Helical" evidence="2">
    <location>
        <begin position="139"/>
        <end position="163"/>
    </location>
</feature>
<feature type="transmembrane region" description="Helical" evidence="2">
    <location>
        <begin position="101"/>
        <end position="119"/>
    </location>
</feature>
<dbReference type="RefSeq" id="WP_311759568.1">
    <property type="nucleotide sequence ID" value="NZ_JAVRQI010000008.1"/>
</dbReference>
<dbReference type="InterPro" id="IPR046342">
    <property type="entry name" value="CBS_dom_sf"/>
</dbReference>
<dbReference type="InterPro" id="IPR007065">
    <property type="entry name" value="HPP"/>
</dbReference>
<dbReference type="Pfam" id="PF00571">
    <property type="entry name" value="CBS"/>
    <property type="match status" value="2"/>
</dbReference>
<evidence type="ECO:0000256" key="1">
    <source>
        <dbReference type="PROSITE-ProRule" id="PRU00703"/>
    </source>
</evidence>
<dbReference type="PANTHER" id="PTHR33741">
    <property type="entry name" value="TRANSMEMBRANE PROTEIN DDB_G0269096-RELATED"/>
    <property type="match status" value="1"/>
</dbReference>
<dbReference type="Pfam" id="PF04982">
    <property type="entry name" value="TM_HPP"/>
    <property type="match status" value="1"/>
</dbReference>
<accession>A0ABU3EE11</accession>
<name>A0ABU3EE11_9RHOB</name>
<feature type="domain" description="CBS" evidence="3">
    <location>
        <begin position="323"/>
        <end position="380"/>
    </location>
</feature>